<comment type="caution">
    <text evidence="2">The sequence shown here is derived from an EMBL/GenBank/DDBJ whole genome shotgun (WGS) entry which is preliminary data.</text>
</comment>
<feature type="compositionally biased region" description="Basic residues" evidence="1">
    <location>
        <begin position="71"/>
        <end position="80"/>
    </location>
</feature>
<keyword evidence="3" id="KW-1185">Reference proteome</keyword>
<evidence type="ECO:0000313" key="3">
    <source>
        <dbReference type="Proteomes" id="UP001457282"/>
    </source>
</evidence>
<feature type="compositionally biased region" description="Polar residues" evidence="1">
    <location>
        <begin position="54"/>
        <end position="63"/>
    </location>
</feature>
<evidence type="ECO:0000256" key="1">
    <source>
        <dbReference type="SAM" id="MobiDB-lite"/>
    </source>
</evidence>
<name>A0AAW1WV62_RUBAR</name>
<gene>
    <name evidence="2" type="ORF">M0R45_024379</name>
</gene>
<dbReference type="EMBL" id="JBEDUW010000005">
    <property type="protein sequence ID" value="KAK9927180.1"/>
    <property type="molecule type" value="Genomic_DNA"/>
</dbReference>
<accession>A0AAW1WV62</accession>
<feature type="compositionally biased region" description="Basic and acidic residues" evidence="1">
    <location>
        <begin position="81"/>
        <end position="101"/>
    </location>
</feature>
<reference evidence="2 3" key="1">
    <citation type="journal article" date="2023" name="G3 (Bethesda)">
        <title>A chromosome-length genome assembly and annotation of blackberry (Rubus argutus, cv. 'Hillquist').</title>
        <authorList>
            <person name="Bruna T."/>
            <person name="Aryal R."/>
            <person name="Dudchenko O."/>
            <person name="Sargent D.J."/>
            <person name="Mead D."/>
            <person name="Buti M."/>
            <person name="Cavallini A."/>
            <person name="Hytonen T."/>
            <person name="Andres J."/>
            <person name="Pham M."/>
            <person name="Weisz D."/>
            <person name="Mascagni F."/>
            <person name="Usai G."/>
            <person name="Natali L."/>
            <person name="Bassil N."/>
            <person name="Fernandez G.E."/>
            <person name="Lomsadze A."/>
            <person name="Armour M."/>
            <person name="Olukolu B."/>
            <person name="Poorten T."/>
            <person name="Britton C."/>
            <person name="Davik J."/>
            <person name="Ashrafi H."/>
            <person name="Aiden E.L."/>
            <person name="Borodovsky M."/>
            <person name="Worthington M."/>
        </authorList>
    </citation>
    <scope>NUCLEOTIDE SEQUENCE [LARGE SCALE GENOMIC DNA]</scope>
    <source>
        <strain evidence="2">PI 553951</strain>
    </source>
</reference>
<feature type="region of interest" description="Disordered" evidence="1">
    <location>
        <begin position="1"/>
        <end position="105"/>
    </location>
</feature>
<organism evidence="2 3">
    <name type="scientific">Rubus argutus</name>
    <name type="common">Southern blackberry</name>
    <dbReference type="NCBI Taxonomy" id="59490"/>
    <lineage>
        <taxon>Eukaryota</taxon>
        <taxon>Viridiplantae</taxon>
        <taxon>Streptophyta</taxon>
        <taxon>Embryophyta</taxon>
        <taxon>Tracheophyta</taxon>
        <taxon>Spermatophyta</taxon>
        <taxon>Magnoliopsida</taxon>
        <taxon>eudicotyledons</taxon>
        <taxon>Gunneridae</taxon>
        <taxon>Pentapetalae</taxon>
        <taxon>rosids</taxon>
        <taxon>fabids</taxon>
        <taxon>Rosales</taxon>
        <taxon>Rosaceae</taxon>
        <taxon>Rosoideae</taxon>
        <taxon>Rosoideae incertae sedis</taxon>
        <taxon>Rubus</taxon>
    </lineage>
</organism>
<evidence type="ECO:0000313" key="2">
    <source>
        <dbReference type="EMBL" id="KAK9927180.1"/>
    </source>
</evidence>
<dbReference type="AlphaFoldDB" id="A0AAW1WV62"/>
<proteinExistence type="predicted"/>
<feature type="compositionally biased region" description="Basic and acidic residues" evidence="1">
    <location>
        <begin position="1"/>
        <end position="14"/>
    </location>
</feature>
<dbReference type="Proteomes" id="UP001457282">
    <property type="component" value="Unassembled WGS sequence"/>
</dbReference>
<sequence>MGDELRWEFRRNDNDNDSSSEESKSSREAAHKKHKLVSSLISIENDEEIGTRGVKQNGTSNPCTEDEIMSRKGKKVHPRRREKENLTDEGMERYSHEEGSRKKSKTNVFEPAAMDEVKRFMESLLEDLKVTRENLFSWMRQEMQKLVADDTLPPLERKEGSFRGKHLLVRLGENVENTKSKEKKQVNNKTKFEEDILIQHQHNSRKDVPVWHETNLEDTVCAQHHHNLKETIQVQHQNNFEEANVQVQCRNNFESGTRAQKCNIRSLEGTDRSNQAGGYDNCYGIIGQQVDNGQATRALTPREKLGSFVKPYFQSCSTDNNVQMQHQTNYLLGIRPQNYSCRSLESPLKGKERALSNNFHPLIEHQVDCVQDIGPVASSEIERGARLVLPIDSNFSNVSSHVASSMYLTLPSVLTRPYGEDHMLDTSSYNYIQPTVAGSRLGMNYEKANPMLKVNAHHGKFSGMKQQERNGSISQVRSRNVSYFDRQSIPSSSIGTGFPVQLHQSMDIGVSIPSQASIKYLPLDDKNIMGLKMNEGGNMFSGGSYAIPEDYVSNNFCTHSIAIQAFKRQNLEEGHLFPK</sequence>
<protein>
    <submittedName>
        <fullName evidence="2">Uncharacterized protein</fullName>
    </submittedName>
</protein>